<proteinExistence type="predicted"/>
<dbReference type="Proteomes" id="UP001631993">
    <property type="component" value="Unassembled WGS sequence"/>
</dbReference>
<name>A0ABW9IJU4_STRGJ</name>
<comment type="caution">
    <text evidence="2">The sequence shown here is derived from an EMBL/GenBank/DDBJ whole genome shotgun (WGS) entry which is preliminary data.</text>
</comment>
<keyword evidence="3" id="KW-1185">Reference proteome</keyword>
<keyword evidence="1" id="KW-0732">Signal</keyword>
<protein>
    <submittedName>
        <fullName evidence="2">Uncharacterized protein</fullName>
    </submittedName>
</protein>
<evidence type="ECO:0000313" key="2">
    <source>
        <dbReference type="EMBL" id="MFM9648242.1"/>
    </source>
</evidence>
<evidence type="ECO:0000256" key="1">
    <source>
        <dbReference type="SAM" id="SignalP"/>
    </source>
</evidence>
<dbReference type="RefSeq" id="WP_369278071.1">
    <property type="nucleotide sequence ID" value="NZ_JBJVMW010000004.1"/>
</dbReference>
<sequence>MSRIAKIRAVGISAIAVAALGVTYAGATASASQSAAGAVSAAPGDVYKATAVRDIGSTYTQVVALSLPAGTYTLTGSAHLIYADQARCRVTAGPNMTTPRGSGYNEASLSATGTVTLASTGKVQLLCSSEKILPVPQNAGANGTLVATRVGLLNDQGTGAP</sequence>
<reference evidence="2 3" key="1">
    <citation type="submission" date="2024-12" db="EMBL/GenBank/DDBJ databases">
        <title>Forecasting of Potato common scab and diversities of Pathogenic streptomyces spp. in china.</title>
        <authorList>
            <person name="Handique U."/>
            <person name="Wu J."/>
        </authorList>
    </citation>
    <scope>NUCLEOTIDE SEQUENCE [LARGE SCALE GENOMIC DNA]</scope>
    <source>
        <strain evidence="2 3">ZRIMU1585</strain>
    </source>
</reference>
<feature type="signal peptide" evidence="1">
    <location>
        <begin position="1"/>
        <end position="27"/>
    </location>
</feature>
<dbReference type="EMBL" id="JBJVNE010000009">
    <property type="protein sequence ID" value="MFM9648242.1"/>
    <property type="molecule type" value="Genomic_DNA"/>
</dbReference>
<feature type="chain" id="PRO_5046992999" evidence="1">
    <location>
        <begin position="28"/>
        <end position="161"/>
    </location>
</feature>
<organism evidence="2 3">
    <name type="scientific">Streptomyces galilaeus</name>
    <dbReference type="NCBI Taxonomy" id="33899"/>
    <lineage>
        <taxon>Bacteria</taxon>
        <taxon>Bacillati</taxon>
        <taxon>Actinomycetota</taxon>
        <taxon>Actinomycetes</taxon>
        <taxon>Kitasatosporales</taxon>
        <taxon>Streptomycetaceae</taxon>
        <taxon>Streptomyces</taxon>
    </lineage>
</organism>
<gene>
    <name evidence="2" type="ORF">ACKI1S_19055</name>
</gene>
<accession>A0ABW9IJU4</accession>
<evidence type="ECO:0000313" key="3">
    <source>
        <dbReference type="Proteomes" id="UP001631993"/>
    </source>
</evidence>